<evidence type="ECO:0000313" key="4">
    <source>
        <dbReference type="Proteomes" id="UP001157439"/>
    </source>
</evidence>
<dbReference type="RefSeq" id="WP_095498419.1">
    <property type="nucleotide sequence ID" value="NZ_BSPO01000003.1"/>
</dbReference>
<accession>A0AA37WYT3</accession>
<dbReference type="Proteomes" id="UP001157439">
    <property type="component" value="Unassembled WGS sequence"/>
</dbReference>
<keyword evidence="4" id="KW-1185">Reference proteome</keyword>
<dbReference type="PANTHER" id="PTHR34473">
    <property type="entry name" value="UPF0699 TRANSMEMBRANE PROTEIN YDBS"/>
    <property type="match status" value="1"/>
</dbReference>
<name>A0AA37WYT3_9GAMM</name>
<keyword evidence="1" id="KW-0472">Membrane</keyword>
<feature type="domain" description="YdbS-like PH" evidence="2">
    <location>
        <begin position="97"/>
        <end position="172"/>
    </location>
</feature>
<comment type="caution">
    <text evidence="3">The sequence shown here is derived from an EMBL/GenBank/DDBJ whole genome shotgun (WGS) entry which is preliminary data.</text>
</comment>
<sequence>MSGLEPEFSNQQLASSGLPQLQDLDFEPLDKRYRTVRRLTRLLAIALVLILLLFIQFQTFVDVPERVNRFADYAALAVIVLFLLSLCYVHFADKKKKFALREQDLSYHSGLFFFSTLTQPILRIQHVEIKQGPLERRFGLANIQVYSAGGELHTFQIPGLALAKAEQIRQFILSNKDIQQHG</sequence>
<dbReference type="EMBL" id="BSPO01000003">
    <property type="protein sequence ID" value="GLS84095.1"/>
    <property type="molecule type" value="Genomic_DNA"/>
</dbReference>
<evidence type="ECO:0000313" key="3">
    <source>
        <dbReference type="EMBL" id="GLS84095.1"/>
    </source>
</evidence>
<protein>
    <recommendedName>
        <fullName evidence="2">YdbS-like PH domain-containing protein</fullName>
    </recommendedName>
</protein>
<dbReference type="PANTHER" id="PTHR34473:SF2">
    <property type="entry name" value="UPF0699 TRANSMEMBRANE PROTEIN YDBT"/>
    <property type="match status" value="1"/>
</dbReference>
<feature type="transmembrane region" description="Helical" evidence="1">
    <location>
        <begin position="73"/>
        <end position="91"/>
    </location>
</feature>
<keyword evidence="1" id="KW-0812">Transmembrane</keyword>
<evidence type="ECO:0000256" key="1">
    <source>
        <dbReference type="SAM" id="Phobius"/>
    </source>
</evidence>
<gene>
    <name evidence="3" type="ORF">GCM10007894_20720</name>
</gene>
<keyword evidence="1" id="KW-1133">Transmembrane helix</keyword>
<dbReference type="InterPro" id="IPR005182">
    <property type="entry name" value="YdbS-like_PH"/>
</dbReference>
<organism evidence="3 4">
    <name type="scientific">Paraferrimonas haliotis</name>
    <dbReference type="NCBI Taxonomy" id="2013866"/>
    <lineage>
        <taxon>Bacteria</taxon>
        <taxon>Pseudomonadati</taxon>
        <taxon>Pseudomonadota</taxon>
        <taxon>Gammaproteobacteria</taxon>
        <taxon>Alteromonadales</taxon>
        <taxon>Ferrimonadaceae</taxon>
        <taxon>Paraferrimonas</taxon>
    </lineage>
</organism>
<reference evidence="3 4" key="1">
    <citation type="journal article" date="2014" name="Int. J. Syst. Evol. Microbiol.">
        <title>Complete genome sequence of Corynebacterium casei LMG S-19264T (=DSM 44701T), isolated from a smear-ripened cheese.</title>
        <authorList>
            <consortium name="US DOE Joint Genome Institute (JGI-PGF)"/>
            <person name="Walter F."/>
            <person name="Albersmeier A."/>
            <person name="Kalinowski J."/>
            <person name="Ruckert C."/>
        </authorList>
    </citation>
    <scope>NUCLEOTIDE SEQUENCE [LARGE SCALE GENOMIC DNA]</scope>
    <source>
        <strain evidence="3 4">NBRC 112785</strain>
    </source>
</reference>
<evidence type="ECO:0000259" key="2">
    <source>
        <dbReference type="Pfam" id="PF03703"/>
    </source>
</evidence>
<dbReference type="AlphaFoldDB" id="A0AA37WYT3"/>
<dbReference type="Pfam" id="PF03703">
    <property type="entry name" value="bPH_2"/>
    <property type="match status" value="1"/>
</dbReference>
<proteinExistence type="predicted"/>
<feature type="transmembrane region" description="Helical" evidence="1">
    <location>
        <begin position="42"/>
        <end position="61"/>
    </location>
</feature>